<evidence type="ECO:0000313" key="2">
    <source>
        <dbReference type="Proteomes" id="UP001163603"/>
    </source>
</evidence>
<dbReference type="EMBL" id="CM047749">
    <property type="protein sequence ID" value="KAJ0009985.1"/>
    <property type="molecule type" value="Genomic_DNA"/>
</dbReference>
<accession>A0ACC0X3S7</accession>
<organism evidence="1 2">
    <name type="scientific">Pistacia integerrima</name>
    <dbReference type="NCBI Taxonomy" id="434235"/>
    <lineage>
        <taxon>Eukaryota</taxon>
        <taxon>Viridiplantae</taxon>
        <taxon>Streptophyta</taxon>
        <taxon>Embryophyta</taxon>
        <taxon>Tracheophyta</taxon>
        <taxon>Spermatophyta</taxon>
        <taxon>Magnoliopsida</taxon>
        <taxon>eudicotyledons</taxon>
        <taxon>Gunneridae</taxon>
        <taxon>Pentapetalae</taxon>
        <taxon>rosids</taxon>
        <taxon>malvids</taxon>
        <taxon>Sapindales</taxon>
        <taxon>Anacardiaceae</taxon>
        <taxon>Pistacia</taxon>
    </lineage>
</organism>
<gene>
    <name evidence="1" type="ORF">Pint_33329</name>
</gene>
<name>A0ACC0X3S7_9ROSI</name>
<comment type="caution">
    <text evidence="1">The sequence shown here is derived from an EMBL/GenBank/DDBJ whole genome shotgun (WGS) entry which is preliminary data.</text>
</comment>
<sequence>MFTTHKAIPNGSWIIDTGATEHIIHTSSLFTQNIVEVRSHVELPNGSAVLVTHIGSIRLSDTLVLTNVLCVPSFSFNLLSVSQLTMKQHCTLTFSSIFCHIQGRSNWNG</sequence>
<keyword evidence="2" id="KW-1185">Reference proteome</keyword>
<dbReference type="Proteomes" id="UP001163603">
    <property type="component" value="Chromosome 14"/>
</dbReference>
<evidence type="ECO:0000313" key="1">
    <source>
        <dbReference type="EMBL" id="KAJ0009985.1"/>
    </source>
</evidence>
<reference evidence="2" key="1">
    <citation type="journal article" date="2023" name="G3 (Bethesda)">
        <title>Genome assembly and association tests identify interacting loci associated with vigor, precocity, and sex in interspecific pistachio rootstocks.</title>
        <authorList>
            <person name="Palmer W."/>
            <person name="Jacygrad E."/>
            <person name="Sagayaradj S."/>
            <person name="Cavanaugh K."/>
            <person name="Han R."/>
            <person name="Bertier L."/>
            <person name="Beede B."/>
            <person name="Kafkas S."/>
            <person name="Golino D."/>
            <person name="Preece J."/>
            <person name="Michelmore R."/>
        </authorList>
    </citation>
    <scope>NUCLEOTIDE SEQUENCE [LARGE SCALE GENOMIC DNA]</scope>
</reference>
<proteinExistence type="predicted"/>
<protein>
    <submittedName>
        <fullName evidence="1">Uncharacterized protein</fullName>
    </submittedName>
</protein>